<accession>A0A1J7JX83</accession>
<feature type="compositionally biased region" description="Acidic residues" evidence="1">
    <location>
        <begin position="221"/>
        <end position="232"/>
    </location>
</feature>
<feature type="compositionally biased region" description="Basic residues" evidence="1">
    <location>
        <begin position="19"/>
        <end position="33"/>
    </location>
</feature>
<evidence type="ECO:0000313" key="2">
    <source>
        <dbReference type="EMBL" id="OIW34028.1"/>
    </source>
</evidence>
<feature type="compositionally biased region" description="Basic and acidic residues" evidence="1">
    <location>
        <begin position="51"/>
        <end position="65"/>
    </location>
</feature>
<organism evidence="2 3">
    <name type="scientific">Coniochaeta ligniaria NRRL 30616</name>
    <dbReference type="NCBI Taxonomy" id="1408157"/>
    <lineage>
        <taxon>Eukaryota</taxon>
        <taxon>Fungi</taxon>
        <taxon>Dikarya</taxon>
        <taxon>Ascomycota</taxon>
        <taxon>Pezizomycotina</taxon>
        <taxon>Sordariomycetes</taxon>
        <taxon>Sordariomycetidae</taxon>
        <taxon>Coniochaetales</taxon>
        <taxon>Coniochaetaceae</taxon>
        <taxon>Coniochaeta</taxon>
    </lineage>
</organism>
<feature type="region of interest" description="Disordered" evidence="1">
    <location>
        <begin position="218"/>
        <end position="249"/>
    </location>
</feature>
<sequence length="249" mass="27171">MARKTNNSMAVAIETPTKKTLKATKPKGPKKARTPPPKGTAQRKKPAKSAIKNEEYDPAAIKEEWSALFKDPLYQEDSDADEGTKPRDTDGKAPSTPTMAFDFTLVDNTATPPPAGLATPPATPPTTATLKRKAEHLDDDEADDELAAIKIEETEVDDNLAAVKTEETEEADLAAQKAALRALPLYNAELPRLVKRAKLLFAAPTVDRYALVVPVRYHNNDDDDDENDDLWYDSDASSFCGGDSDTDEE</sequence>
<gene>
    <name evidence="2" type="ORF">CONLIGDRAFT_628958</name>
</gene>
<dbReference type="OrthoDB" id="10682620at2759"/>
<reference evidence="2 3" key="1">
    <citation type="submission" date="2016-10" db="EMBL/GenBank/DDBJ databases">
        <title>Draft genome sequence of Coniochaeta ligniaria NRRL30616, a lignocellulolytic fungus for bioabatement of inhibitors in plant biomass hydrolysates.</title>
        <authorList>
            <consortium name="DOE Joint Genome Institute"/>
            <person name="Jimenez D.J."/>
            <person name="Hector R.E."/>
            <person name="Riley R."/>
            <person name="Sun H."/>
            <person name="Grigoriev I.V."/>
            <person name="Van Elsas J.D."/>
            <person name="Nichols N.N."/>
        </authorList>
    </citation>
    <scope>NUCLEOTIDE SEQUENCE [LARGE SCALE GENOMIC DNA]</scope>
    <source>
        <strain evidence="2 3">NRRL 30616</strain>
    </source>
</reference>
<keyword evidence="3" id="KW-1185">Reference proteome</keyword>
<feature type="region of interest" description="Disordered" evidence="1">
    <location>
        <begin position="1"/>
        <end position="144"/>
    </location>
</feature>
<evidence type="ECO:0000256" key="1">
    <source>
        <dbReference type="SAM" id="MobiDB-lite"/>
    </source>
</evidence>
<evidence type="ECO:0000313" key="3">
    <source>
        <dbReference type="Proteomes" id="UP000182658"/>
    </source>
</evidence>
<dbReference type="Proteomes" id="UP000182658">
    <property type="component" value="Unassembled WGS sequence"/>
</dbReference>
<name>A0A1J7JX83_9PEZI</name>
<protein>
    <submittedName>
        <fullName evidence="2">Uncharacterized protein</fullName>
    </submittedName>
</protein>
<proteinExistence type="predicted"/>
<dbReference type="AlphaFoldDB" id="A0A1J7JX83"/>
<dbReference type="InParanoid" id="A0A1J7JX83"/>
<feature type="compositionally biased region" description="Basic and acidic residues" evidence="1">
    <location>
        <begin position="82"/>
        <end position="91"/>
    </location>
</feature>
<dbReference type="EMBL" id="KV875094">
    <property type="protein sequence ID" value="OIW34028.1"/>
    <property type="molecule type" value="Genomic_DNA"/>
</dbReference>
<feature type="compositionally biased region" description="Low complexity" evidence="1">
    <location>
        <begin position="116"/>
        <end position="129"/>
    </location>
</feature>